<sequence>MALFMALFSAQRPLDAFSHQHHLLNSRKKQLTFVFRFSMRRWYTENVLLKDSALRTRKSLLVLSQEVTSSRQGYGDNAVALVASSFELLRGSYAKSARGPCGFPSCANDFSIPQVLLSAPLLARKSGAGPYEKPRLPQNSRIRRDTI</sequence>
<evidence type="ECO:0000256" key="1">
    <source>
        <dbReference type="SAM" id="MobiDB-lite"/>
    </source>
</evidence>
<dbReference type="EMBL" id="ML978988">
    <property type="protein sequence ID" value="KAF1925012.1"/>
    <property type="molecule type" value="Genomic_DNA"/>
</dbReference>
<dbReference type="AlphaFoldDB" id="A0A6A5RBI9"/>
<keyword evidence="3" id="KW-1185">Reference proteome</keyword>
<name>A0A6A5RBI9_9PLEO</name>
<dbReference type="GeneID" id="54346396"/>
<feature type="region of interest" description="Disordered" evidence="1">
    <location>
        <begin position="128"/>
        <end position="147"/>
    </location>
</feature>
<dbReference type="RefSeq" id="XP_033445264.1">
    <property type="nucleotide sequence ID" value="XM_033588749.1"/>
</dbReference>
<proteinExistence type="predicted"/>
<evidence type="ECO:0000313" key="2">
    <source>
        <dbReference type="EMBL" id="KAF1925012.1"/>
    </source>
</evidence>
<evidence type="ECO:0000313" key="3">
    <source>
        <dbReference type="Proteomes" id="UP000800082"/>
    </source>
</evidence>
<reference evidence="2" key="1">
    <citation type="journal article" date="2020" name="Stud. Mycol.">
        <title>101 Dothideomycetes genomes: a test case for predicting lifestyles and emergence of pathogens.</title>
        <authorList>
            <person name="Haridas S."/>
            <person name="Albert R."/>
            <person name="Binder M."/>
            <person name="Bloem J."/>
            <person name="Labutti K."/>
            <person name="Salamov A."/>
            <person name="Andreopoulos B."/>
            <person name="Baker S."/>
            <person name="Barry K."/>
            <person name="Bills G."/>
            <person name="Bluhm B."/>
            <person name="Cannon C."/>
            <person name="Castanera R."/>
            <person name="Culley D."/>
            <person name="Daum C."/>
            <person name="Ezra D."/>
            <person name="Gonzalez J."/>
            <person name="Henrissat B."/>
            <person name="Kuo A."/>
            <person name="Liang C."/>
            <person name="Lipzen A."/>
            <person name="Lutzoni F."/>
            <person name="Magnuson J."/>
            <person name="Mondo S."/>
            <person name="Nolan M."/>
            <person name="Ohm R."/>
            <person name="Pangilinan J."/>
            <person name="Park H.-J."/>
            <person name="Ramirez L."/>
            <person name="Alfaro M."/>
            <person name="Sun H."/>
            <person name="Tritt A."/>
            <person name="Yoshinaga Y."/>
            <person name="Zwiers L.-H."/>
            <person name="Turgeon B."/>
            <person name="Goodwin S."/>
            <person name="Spatafora J."/>
            <person name="Crous P."/>
            <person name="Grigoriev I."/>
        </authorList>
    </citation>
    <scope>NUCLEOTIDE SEQUENCE</scope>
    <source>
        <strain evidence="2">CBS 183.55</strain>
    </source>
</reference>
<protein>
    <submittedName>
        <fullName evidence="2">Uncharacterized protein</fullName>
    </submittedName>
</protein>
<gene>
    <name evidence="2" type="ORF">M421DRAFT_267180</name>
</gene>
<organism evidence="2 3">
    <name type="scientific">Didymella exigua CBS 183.55</name>
    <dbReference type="NCBI Taxonomy" id="1150837"/>
    <lineage>
        <taxon>Eukaryota</taxon>
        <taxon>Fungi</taxon>
        <taxon>Dikarya</taxon>
        <taxon>Ascomycota</taxon>
        <taxon>Pezizomycotina</taxon>
        <taxon>Dothideomycetes</taxon>
        <taxon>Pleosporomycetidae</taxon>
        <taxon>Pleosporales</taxon>
        <taxon>Pleosporineae</taxon>
        <taxon>Didymellaceae</taxon>
        <taxon>Didymella</taxon>
    </lineage>
</organism>
<accession>A0A6A5RBI9</accession>
<dbReference type="Proteomes" id="UP000800082">
    <property type="component" value="Unassembled WGS sequence"/>
</dbReference>